<protein>
    <submittedName>
        <fullName evidence="2">Glutamine synthetase</fullName>
    </submittedName>
</protein>
<name>A0A8J6B392_9EUKA</name>
<organism evidence="2 3">
    <name type="scientific">Carpediemonas membranifera</name>
    <dbReference type="NCBI Taxonomy" id="201153"/>
    <lineage>
        <taxon>Eukaryota</taxon>
        <taxon>Metamonada</taxon>
        <taxon>Carpediemonas-like organisms</taxon>
        <taxon>Carpediemonas</taxon>
    </lineage>
</organism>
<dbReference type="Proteomes" id="UP000717585">
    <property type="component" value="Unassembled WGS sequence"/>
</dbReference>
<feature type="region of interest" description="Disordered" evidence="1">
    <location>
        <begin position="285"/>
        <end position="318"/>
    </location>
</feature>
<keyword evidence="3" id="KW-1185">Reference proteome</keyword>
<dbReference type="AlphaFoldDB" id="A0A8J6B392"/>
<proteinExistence type="predicted"/>
<evidence type="ECO:0000313" key="3">
    <source>
        <dbReference type="Proteomes" id="UP000717585"/>
    </source>
</evidence>
<gene>
    <name evidence="2" type="ORF">J8273_6615</name>
</gene>
<feature type="compositionally biased region" description="Basic and acidic residues" evidence="1">
    <location>
        <begin position="285"/>
        <end position="299"/>
    </location>
</feature>
<dbReference type="EMBL" id="JAHDYR010000040">
    <property type="protein sequence ID" value="KAG9392024.1"/>
    <property type="molecule type" value="Genomic_DNA"/>
</dbReference>
<evidence type="ECO:0000313" key="2">
    <source>
        <dbReference type="EMBL" id="KAG9392024.1"/>
    </source>
</evidence>
<sequence>MSILSQVSLFCVDPTKGEASVRRTLLTNPAVRFVSFVGVDVIGNATDTLVPIDAFLSDLHDVFDGKSTLQTDGSSVVLTGLADLDDAQVDMHVDTTVKWYVQYNLNKSKLTDEIVGTLLVPCYLIHNGIFVGSRSRLRDSVAAANKQILPLLAQNPEYFGVPAGSTVVSDSVTVTVGTELEVWVATPDLKANIPEMDITQKLQNEADRVAAQRPSTRVEAHESLNVRGRSSFGVILTELSPLVAATLFVRGPVSHPTATVFLATHPNRHSNRDPVCKMVKKSMGERLKSVKDKTKDKATKLKNKVTKKKNTDMTSPTS</sequence>
<reference evidence="2" key="1">
    <citation type="submission" date="2021-05" db="EMBL/GenBank/DDBJ databases">
        <title>A free-living protist that lacks canonical eukaryotic 1 DNA replication and segregation systems.</title>
        <authorList>
            <person name="Salas-Leiva D.E."/>
            <person name="Tromer E.C."/>
            <person name="Curtis B.A."/>
            <person name="Jerlstrom-Hultqvist J."/>
            <person name="Kolisko M."/>
            <person name="Yi Z."/>
            <person name="Salas-Leiva J.S."/>
            <person name="Gallot-Lavallee L."/>
            <person name="Kops G.J.P.L."/>
            <person name="Archibald J.M."/>
            <person name="Simpson A.G.B."/>
            <person name="Roger A.J."/>
        </authorList>
    </citation>
    <scope>NUCLEOTIDE SEQUENCE</scope>
    <source>
        <strain evidence="2">BICM</strain>
    </source>
</reference>
<comment type="caution">
    <text evidence="2">The sequence shown here is derived from an EMBL/GenBank/DDBJ whole genome shotgun (WGS) entry which is preliminary data.</text>
</comment>
<evidence type="ECO:0000256" key="1">
    <source>
        <dbReference type="SAM" id="MobiDB-lite"/>
    </source>
</evidence>
<accession>A0A8J6B392</accession>